<name>A0AB39TCZ0_9ACTN</name>
<feature type="signal peptide" evidence="2">
    <location>
        <begin position="1"/>
        <end position="21"/>
    </location>
</feature>
<dbReference type="RefSeq" id="WP_369182179.1">
    <property type="nucleotide sequence ID" value="NZ_CP163445.1"/>
</dbReference>
<feature type="region of interest" description="Disordered" evidence="1">
    <location>
        <begin position="31"/>
        <end position="55"/>
    </location>
</feature>
<evidence type="ECO:0000256" key="1">
    <source>
        <dbReference type="SAM" id="MobiDB-lite"/>
    </source>
</evidence>
<proteinExistence type="predicted"/>
<dbReference type="PROSITE" id="PS51257">
    <property type="entry name" value="PROKAR_LIPOPROTEIN"/>
    <property type="match status" value="1"/>
</dbReference>
<sequence length="153" mass="14791">MNLRRPAALALTCAAALLALAGCGSAGPSTASSASSAAPSAPASTSAAVTADEHADRTTLKVAAGTTVTVELHSTYWSGATSTAPDVLAPAAGPATSPSPSCRPGGGCGTVATSFTARMPGTAHLTASRTTCGEALACGPQQRTYDVTVEVTG</sequence>
<dbReference type="AlphaFoldDB" id="A0AB39TCZ0"/>
<evidence type="ECO:0008006" key="4">
    <source>
        <dbReference type="Google" id="ProtNLM"/>
    </source>
</evidence>
<gene>
    <name evidence="3" type="ORF">AB2U05_01645</name>
</gene>
<protein>
    <recommendedName>
        <fullName evidence="4">Proteinase inhibitor I42 chagasin domain-containing protein</fullName>
    </recommendedName>
</protein>
<dbReference type="EMBL" id="CP163445">
    <property type="protein sequence ID" value="XDQ77279.1"/>
    <property type="molecule type" value="Genomic_DNA"/>
</dbReference>
<feature type="chain" id="PRO_5044347682" description="Proteinase inhibitor I42 chagasin domain-containing protein" evidence="2">
    <location>
        <begin position="22"/>
        <end position="153"/>
    </location>
</feature>
<accession>A0AB39TCZ0</accession>
<evidence type="ECO:0000256" key="2">
    <source>
        <dbReference type="SAM" id="SignalP"/>
    </source>
</evidence>
<organism evidence="3">
    <name type="scientific">Streptomyces sp. Y1</name>
    <dbReference type="NCBI Taxonomy" id="3238634"/>
    <lineage>
        <taxon>Bacteria</taxon>
        <taxon>Bacillati</taxon>
        <taxon>Actinomycetota</taxon>
        <taxon>Actinomycetes</taxon>
        <taxon>Kitasatosporales</taxon>
        <taxon>Streptomycetaceae</taxon>
        <taxon>Streptomyces</taxon>
    </lineage>
</organism>
<feature type="compositionally biased region" description="Low complexity" evidence="1">
    <location>
        <begin position="31"/>
        <end position="50"/>
    </location>
</feature>
<reference evidence="3" key="1">
    <citation type="submission" date="2024-07" db="EMBL/GenBank/DDBJ databases">
        <authorList>
            <person name="Yu S.T."/>
        </authorList>
    </citation>
    <scope>NUCLEOTIDE SEQUENCE</scope>
    <source>
        <strain evidence="3">Y1</strain>
    </source>
</reference>
<evidence type="ECO:0000313" key="3">
    <source>
        <dbReference type="EMBL" id="XDQ77279.1"/>
    </source>
</evidence>
<keyword evidence="2" id="KW-0732">Signal</keyword>